<accession>A0AAD2CKG7</accession>
<dbReference type="EMBL" id="CAKOGP040000602">
    <property type="protein sequence ID" value="CAJ1937087.1"/>
    <property type="molecule type" value="Genomic_DNA"/>
</dbReference>
<evidence type="ECO:0000256" key="1">
    <source>
        <dbReference type="SAM" id="MobiDB-lite"/>
    </source>
</evidence>
<dbReference type="AlphaFoldDB" id="A0AAD2CKG7"/>
<feature type="compositionally biased region" description="Low complexity" evidence="1">
    <location>
        <begin position="1"/>
        <end position="16"/>
    </location>
</feature>
<reference evidence="3" key="1">
    <citation type="submission" date="2023-08" db="EMBL/GenBank/DDBJ databases">
        <authorList>
            <person name="Audoor S."/>
            <person name="Bilcke G."/>
        </authorList>
    </citation>
    <scope>NUCLEOTIDE SEQUENCE</scope>
</reference>
<dbReference type="Proteomes" id="UP001295423">
    <property type="component" value="Unassembled WGS sequence"/>
</dbReference>
<keyword evidence="2" id="KW-0472">Membrane</keyword>
<sequence>MNHTNNSNNNNMAQLNEPSTPYNLENNDDNANATANNDHDYDPSQMQSENPSPSPPGASKLQSFLILVAGLALIATFVLGFTLGWHTAVVILAMCFWGVVLYHLMFTSEVISPFWIYNQVAKAKLKVIQEPRMYTQDDMALEGGIGGGIENMGAPTTRDWTSASGAYIELDGGIGREIQLVFASPVTRPAGRFWSKPKSLMWTISGYGSDFVVKEGLISETGKSYWVEKHDFAENGSRILRLVQGTWDYQTHEFVGDYIDSDGSMGSYPTLAKQQK</sequence>
<proteinExistence type="predicted"/>
<keyword evidence="2" id="KW-0812">Transmembrane</keyword>
<evidence type="ECO:0000256" key="2">
    <source>
        <dbReference type="SAM" id="Phobius"/>
    </source>
</evidence>
<name>A0AAD2CKG7_9STRA</name>
<organism evidence="3 4">
    <name type="scientific">Cylindrotheca closterium</name>
    <dbReference type="NCBI Taxonomy" id="2856"/>
    <lineage>
        <taxon>Eukaryota</taxon>
        <taxon>Sar</taxon>
        <taxon>Stramenopiles</taxon>
        <taxon>Ochrophyta</taxon>
        <taxon>Bacillariophyta</taxon>
        <taxon>Bacillariophyceae</taxon>
        <taxon>Bacillariophycidae</taxon>
        <taxon>Bacillariales</taxon>
        <taxon>Bacillariaceae</taxon>
        <taxon>Cylindrotheca</taxon>
    </lineage>
</organism>
<evidence type="ECO:0000313" key="3">
    <source>
        <dbReference type="EMBL" id="CAJ1937087.1"/>
    </source>
</evidence>
<evidence type="ECO:0000313" key="4">
    <source>
        <dbReference type="Proteomes" id="UP001295423"/>
    </source>
</evidence>
<gene>
    <name evidence="3" type="ORF">CYCCA115_LOCUS5503</name>
</gene>
<comment type="caution">
    <text evidence="3">The sequence shown here is derived from an EMBL/GenBank/DDBJ whole genome shotgun (WGS) entry which is preliminary data.</text>
</comment>
<feature type="transmembrane region" description="Helical" evidence="2">
    <location>
        <begin position="64"/>
        <end position="85"/>
    </location>
</feature>
<feature type="transmembrane region" description="Helical" evidence="2">
    <location>
        <begin position="91"/>
        <end position="116"/>
    </location>
</feature>
<keyword evidence="2" id="KW-1133">Transmembrane helix</keyword>
<keyword evidence="4" id="KW-1185">Reference proteome</keyword>
<protein>
    <submittedName>
        <fullName evidence="3">Uncharacterized protein</fullName>
    </submittedName>
</protein>
<feature type="region of interest" description="Disordered" evidence="1">
    <location>
        <begin position="1"/>
        <end position="57"/>
    </location>
</feature>